<evidence type="ECO:0000313" key="8">
    <source>
        <dbReference type="EMBL" id="RHC04702.1"/>
    </source>
</evidence>
<dbReference type="SUPFAM" id="SSF53613">
    <property type="entry name" value="Ribokinase-like"/>
    <property type="match status" value="1"/>
</dbReference>
<protein>
    <recommendedName>
        <fullName evidence="5">Carbohydrate kinase PfkB domain-containing protein</fullName>
    </recommendedName>
</protein>
<dbReference type="GO" id="GO:0005829">
    <property type="term" value="C:cytosol"/>
    <property type="evidence" value="ECO:0007669"/>
    <property type="project" value="TreeGrafter"/>
</dbReference>
<dbReference type="InterPro" id="IPR002173">
    <property type="entry name" value="Carboh/pur_kinase_PfkB_CS"/>
</dbReference>
<accession>A0A395XTN4</accession>
<evidence type="ECO:0000313" key="10">
    <source>
        <dbReference type="Proteomes" id="UP000284742"/>
    </source>
</evidence>
<dbReference type="AlphaFoldDB" id="A0A395XTN4"/>
<gene>
    <name evidence="8" type="ORF">DW860_12515</name>
    <name evidence="7" type="ORF">DW924_04290</name>
    <name evidence="6" type="ORF">DWV67_03575</name>
</gene>
<dbReference type="PANTHER" id="PTHR10584:SF166">
    <property type="entry name" value="RIBOKINASE"/>
    <property type="match status" value="1"/>
</dbReference>
<keyword evidence="3 4" id="KW-0418">Kinase</keyword>
<evidence type="ECO:0000256" key="1">
    <source>
        <dbReference type="ARBA" id="ARBA00010688"/>
    </source>
</evidence>
<evidence type="ECO:0000256" key="2">
    <source>
        <dbReference type="ARBA" id="ARBA00022679"/>
    </source>
</evidence>
<feature type="domain" description="Carbohydrate kinase PfkB" evidence="5">
    <location>
        <begin position="4"/>
        <end position="289"/>
    </location>
</feature>
<dbReference type="Proteomes" id="UP000284742">
    <property type="component" value="Unassembled WGS sequence"/>
</dbReference>
<dbReference type="Pfam" id="PF00294">
    <property type="entry name" value="PfkB"/>
    <property type="match status" value="1"/>
</dbReference>
<dbReference type="PANTHER" id="PTHR10584">
    <property type="entry name" value="SUGAR KINASE"/>
    <property type="match status" value="1"/>
</dbReference>
<dbReference type="GO" id="GO:0006796">
    <property type="term" value="P:phosphate-containing compound metabolic process"/>
    <property type="evidence" value="ECO:0007669"/>
    <property type="project" value="UniProtKB-ARBA"/>
</dbReference>
<evidence type="ECO:0000256" key="3">
    <source>
        <dbReference type="ARBA" id="ARBA00022777"/>
    </source>
</evidence>
<evidence type="ECO:0000256" key="4">
    <source>
        <dbReference type="RuleBase" id="RU003704"/>
    </source>
</evidence>
<evidence type="ECO:0000259" key="5">
    <source>
        <dbReference type="Pfam" id="PF00294"/>
    </source>
</evidence>
<evidence type="ECO:0000313" key="11">
    <source>
        <dbReference type="Proteomes" id="UP000285642"/>
    </source>
</evidence>
<sequence length="305" mass="33608">MRTLVVGAAIVDLMMKVERLPKSGEDIPCKETKTVVGGCAYNVANTLRNLNCEHDLCVPVGSGSFADIIRRGMKEKGYEPMIEEPGEDNGYCLSLVEADGERTFITVQGAECHFKKEWFEQIDMDNYENIYIAGYQVCGKSGEIISQWLKTVENVEEKHIFFAPGPMITAIESETMENLFALKPILHINEAEAKGYTQQENVEKAVRTLYEKSGNLVFVTLGAEGTLFYDGKEMRRVASVKTNVVDTVGAGDSHIGAIIAGMSKGMKVEDAVLLANRTAAAIVGTSGPVMDLEEFQKISEEWENE</sequence>
<dbReference type="RefSeq" id="WP_118359317.1">
    <property type="nucleotide sequence ID" value="NZ_QSFS01000003.1"/>
</dbReference>
<dbReference type="InterPro" id="IPR011611">
    <property type="entry name" value="PfkB_dom"/>
</dbReference>
<dbReference type="PRINTS" id="PR00990">
    <property type="entry name" value="RIBOKINASE"/>
</dbReference>
<evidence type="ECO:0000313" key="7">
    <source>
        <dbReference type="EMBL" id="RHA71835.1"/>
    </source>
</evidence>
<dbReference type="EMBL" id="QSHK01000010">
    <property type="protein sequence ID" value="RHC04702.1"/>
    <property type="molecule type" value="Genomic_DNA"/>
</dbReference>
<proteinExistence type="inferred from homology"/>
<comment type="similarity">
    <text evidence="1 4">Belongs to the carbohydrate kinase PfkB family.</text>
</comment>
<dbReference type="GO" id="GO:0016301">
    <property type="term" value="F:kinase activity"/>
    <property type="evidence" value="ECO:0007669"/>
    <property type="project" value="UniProtKB-KW"/>
</dbReference>
<dbReference type="EMBL" id="QSAJ01000006">
    <property type="protein sequence ID" value="RGW54820.1"/>
    <property type="molecule type" value="Genomic_DNA"/>
</dbReference>
<name>A0A395XTN4_9FIRM</name>
<evidence type="ECO:0000313" key="9">
    <source>
        <dbReference type="Proteomes" id="UP000266376"/>
    </source>
</evidence>
<evidence type="ECO:0000313" key="6">
    <source>
        <dbReference type="EMBL" id="RGW54820.1"/>
    </source>
</evidence>
<dbReference type="InterPro" id="IPR029056">
    <property type="entry name" value="Ribokinase-like"/>
</dbReference>
<dbReference type="PROSITE" id="PS00584">
    <property type="entry name" value="PFKB_KINASES_2"/>
    <property type="match status" value="1"/>
</dbReference>
<keyword evidence="2 4" id="KW-0808">Transferase</keyword>
<dbReference type="Proteomes" id="UP000266376">
    <property type="component" value="Unassembled WGS sequence"/>
</dbReference>
<comment type="caution">
    <text evidence="6">The sequence shown here is derived from an EMBL/GenBank/DDBJ whole genome shotgun (WGS) entry which is preliminary data.</text>
</comment>
<organism evidence="6 9">
    <name type="scientific">Dorea formicigenerans</name>
    <dbReference type="NCBI Taxonomy" id="39486"/>
    <lineage>
        <taxon>Bacteria</taxon>
        <taxon>Bacillati</taxon>
        <taxon>Bacillota</taxon>
        <taxon>Clostridia</taxon>
        <taxon>Lachnospirales</taxon>
        <taxon>Lachnospiraceae</taxon>
        <taxon>Dorea</taxon>
    </lineage>
</organism>
<dbReference type="InterPro" id="IPR002139">
    <property type="entry name" value="Ribo/fructo_kinase"/>
</dbReference>
<dbReference type="EMBL" id="QSFS01000003">
    <property type="protein sequence ID" value="RHA71835.1"/>
    <property type="molecule type" value="Genomic_DNA"/>
</dbReference>
<reference evidence="9 10" key="1">
    <citation type="submission" date="2018-08" db="EMBL/GenBank/DDBJ databases">
        <title>A genome reference for cultivated species of the human gut microbiota.</title>
        <authorList>
            <person name="Zou Y."/>
            <person name="Xue W."/>
            <person name="Luo G."/>
        </authorList>
    </citation>
    <scope>NUCLEOTIDE SEQUENCE [LARGE SCALE GENOMIC DNA]</scope>
    <source>
        <strain evidence="6 9">AF12-11</strain>
        <strain evidence="8 10">AM37-5</strain>
        <strain evidence="7 11">AM42-8</strain>
    </source>
</reference>
<dbReference type="Proteomes" id="UP000285642">
    <property type="component" value="Unassembled WGS sequence"/>
</dbReference>
<dbReference type="Gene3D" id="3.40.1190.20">
    <property type="match status" value="1"/>
</dbReference>